<evidence type="ECO:0000313" key="2">
    <source>
        <dbReference type="Proteomes" id="UP000612456"/>
    </source>
</evidence>
<dbReference type="GO" id="GO:0016706">
    <property type="term" value="F:2-oxoglutarate-dependent dioxygenase activity"/>
    <property type="evidence" value="ECO:0007669"/>
    <property type="project" value="UniProtKB-ARBA"/>
</dbReference>
<dbReference type="InterPro" id="IPR008775">
    <property type="entry name" value="Phytyl_CoA_dOase-like"/>
</dbReference>
<name>A0A916YRF0_9BACL</name>
<accession>A0A916YRF0</accession>
<evidence type="ECO:0008006" key="3">
    <source>
        <dbReference type="Google" id="ProtNLM"/>
    </source>
</evidence>
<dbReference type="RefSeq" id="WP_188990526.1">
    <property type="nucleotide sequence ID" value="NZ_BMHP01000001.1"/>
</dbReference>
<reference evidence="1" key="2">
    <citation type="submission" date="2020-09" db="EMBL/GenBank/DDBJ databases">
        <authorList>
            <person name="Sun Q."/>
            <person name="Zhou Y."/>
        </authorList>
    </citation>
    <scope>NUCLEOTIDE SEQUENCE</scope>
    <source>
        <strain evidence="1">CGMCC 1.15178</strain>
    </source>
</reference>
<keyword evidence="2" id="KW-1185">Reference proteome</keyword>
<dbReference type="Gene3D" id="2.60.120.620">
    <property type="entry name" value="q2cbj1_9rhob like domain"/>
    <property type="match status" value="1"/>
</dbReference>
<dbReference type="GO" id="GO:0005506">
    <property type="term" value="F:iron ion binding"/>
    <property type="evidence" value="ECO:0007669"/>
    <property type="project" value="UniProtKB-ARBA"/>
</dbReference>
<evidence type="ECO:0000313" key="1">
    <source>
        <dbReference type="EMBL" id="GGD57923.1"/>
    </source>
</evidence>
<dbReference type="AlphaFoldDB" id="A0A916YRF0"/>
<organism evidence="1 2">
    <name type="scientific">Paenibacillus nasutitermitis</name>
    <dbReference type="NCBI Taxonomy" id="1652958"/>
    <lineage>
        <taxon>Bacteria</taxon>
        <taxon>Bacillati</taxon>
        <taxon>Bacillota</taxon>
        <taxon>Bacilli</taxon>
        <taxon>Bacillales</taxon>
        <taxon>Paenibacillaceae</taxon>
        <taxon>Paenibacillus</taxon>
    </lineage>
</organism>
<dbReference type="Proteomes" id="UP000612456">
    <property type="component" value="Unassembled WGS sequence"/>
</dbReference>
<dbReference type="PANTHER" id="PTHR20883:SF48">
    <property type="entry name" value="ECTOINE DIOXYGENASE"/>
    <property type="match status" value="1"/>
</dbReference>
<gene>
    <name evidence="1" type="ORF">GCM10010911_14650</name>
</gene>
<dbReference type="EMBL" id="BMHP01000001">
    <property type="protein sequence ID" value="GGD57923.1"/>
    <property type="molecule type" value="Genomic_DNA"/>
</dbReference>
<proteinExistence type="predicted"/>
<reference evidence="1" key="1">
    <citation type="journal article" date="2014" name="Int. J. Syst. Evol. Microbiol.">
        <title>Complete genome sequence of Corynebacterium casei LMG S-19264T (=DSM 44701T), isolated from a smear-ripened cheese.</title>
        <authorList>
            <consortium name="US DOE Joint Genome Institute (JGI-PGF)"/>
            <person name="Walter F."/>
            <person name="Albersmeier A."/>
            <person name="Kalinowski J."/>
            <person name="Ruckert C."/>
        </authorList>
    </citation>
    <scope>NUCLEOTIDE SEQUENCE</scope>
    <source>
        <strain evidence="1">CGMCC 1.15178</strain>
    </source>
</reference>
<comment type="caution">
    <text evidence="1">The sequence shown here is derived from an EMBL/GenBank/DDBJ whole genome shotgun (WGS) entry which is preliminary data.</text>
</comment>
<dbReference type="SUPFAM" id="SSF51197">
    <property type="entry name" value="Clavaminate synthase-like"/>
    <property type="match status" value="1"/>
</dbReference>
<protein>
    <recommendedName>
        <fullName evidence="3">Ectoine hydroxylase-related dioxygenase, phytanoyl-CoA dioxygenase (PhyH) family</fullName>
    </recommendedName>
</protein>
<sequence length="266" mass="30449">MKLHGLTSEQHATWERDGFLVLEDFLNPEETSYYNERLDLAFENWQIRGGVNPATGQLNHVQQVCGIIEYEDAFVELMEHERMMSIMRDLIGDSFVMIDNDGLIKPPQKESHTGWHRDTGNLLYINEKKTPFMAKVFYFLSDVKPEGGCLAFLPGSIHMTNEELPKVSKQEEMPGHVRMSVKAGTAVIFNGYTYHSALNNFTNETRRSIIYNYAHSFLRTWPGYEPSEALMSKADTNLRKMLFGMLPWTADPEAFKEAANVPADKD</sequence>
<dbReference type="PANTHER" id="PTHR20883">
    <property type="entry name" value="PHYTANOYL-COA DIOXYGENASE DOMAIN CONTAINING 1"/>
    <property type="match status" value="1"/>
</dbReference>
<dbReference type="Pfam" id="PF05721">
    <property type="entry name" value="PhyH"/>
    <property type="match status" value="1"/>
</dbReference>